<evidence type="ECO:0000256" key="9">
    <source>
        <dbReference type="PIRSR" id="PIRSR036421-3"/>
    </source>
</evidence>
<comment type="caution">
    <text evidence="12">The sequence shown here is derived from an EMBL/GenBank/DDBJ whole genome shotgun (WGS) entry which is preliminary data.</text>
</comment>
<evidence type="ECO:0000259" key="11">
    <source>
        <dbReference type="PROSITE" id="PS50106"/>
    </source>
</evidence>
<keyword evidence="6 7" id="KW-0720">Serine protease</keyword>
<dbReference type="Gene3D" id="2.120.10.60">
    <property type="entry name" value="Tricorn protease N-terminal domain"/>
    <property type="match status" value="1"/>
</dbReference>
<dbReference type="InterPro" id="IPR028204">
    <property type="entry name" value="Tricorn_C1"/>
</dbReference>
<evidence type="ECO:0000256" key="7">
    <source>
        <dbReference type="PIRNR" id="PIRNR036421"/>
    </source>
</evidence>
<name>A0A841FF18_9ACTN</name>
<evidence type="ECO:0000256" key="8">
    <source>
        <dbReference type="PIRSR" id="PIRSR036421-1"/>
    </source>
</evidence>
<sequence length="1082" mass="117723">MANGYPRFPTIHRDTIVFVCEDDLWTVPAAGGHAARLTAGVAAASHPRVSPDGTLIAYTGREEGPAEVHVVPMGGGESRRLTFEGGYSLGVTAWRGDSVVYATAAQSPTRGETRLRTIDAINGADSAELPYGRGSELADGPDGVSVIARGGFRDAAGWKRYRGGTAGHLWIRDGGSAGDFRRLREPNGNLANPNIIGDRIYFLSDHEGYGNVYSIDFAGGDLRRHTDHGDFYARSLSGDGERLVYHCGGDVYLLDPAEDGPRKLEIAVGVTRTQRARRFVDTGEYLHSAHLSDDGSSLAITSRGKPFTFGNWEGPVVQHGATDGVRYRDLAWLPGGERLVAIAADDGPREVLVTLPLGAAEPDRRLDLDLGRVMELAVAPEGATVALVNHRNQLLVVDLDAEEPVAKVLDTSAYGQMSDPVFSPDGGWIAYSCPLQASQEDAASRTGIKLVELATGTVRMAAERVLRDEGPSFDPDGKYLYFIGHREFNPVYDELHFDLNFPTGARPYAIALRSDVAAPFVPTAKPLTEEEDKDKDKTAEGDGEGEQEEKPVARIDFDGITHRIVPLPLPDGRYDKVVGVSGKVLVLSRPVEGTRPSGDGSDDPVGALDSVDLASGKVERVADGVSDIELGPDGKTLLYRSGDRLRVIKAGEKAPDESGTTRDSGWVDLGRVKVSVRPETEWPQMFREAWRLMAEHFWTEDMSGVDWNGVYERYAPLVDRISTRGELSDLFWEMNGELGTSHAYEALGDYRAGPYYGQGYLGAEFALGDDGYTIARILEGDPWLPEATSSFNRPGVDVREGDRLLAVNGQAVGEGATPGQRLVNQAGQEVRLTVARGDEEPRTVTVKALDSEAAIRYRDWVEDNRRKVHEATDGQVGYIHVPDMGPHGFAEFHRAYLNEFDRNGLIVDVRYNGGGHVSGLLIEKLARRRLGYDHSRWNMPMSYPAESPRGPLVAIANELAGSDGDIFSQAFKQLQLGPLVGKRTWGGVVGYTDRAGLVDNTFLSQPEFAFHFDATGWGVENYGVDPDVEVEMAPQDHAAGRDPQLETAIELALVEIQKRPPHTFTPADRPRLTAPVLPPRAG</sequence>
<dbReference type="EMBL" id="JACHGT010000001">
    <property type="protein sequence ID" value="MBB6032438.1"/>
    <property type="molecule type" value="Genomic_DNA"/>
</dbReference>
<evidence type="ECO:0000256" key="1">
    <source>
        <dbReference type="ARBA" id="ARBA00004496"/>
    </source>
</evidence>
<feature type="site" description="Transition state stabilizer; via amide nitrogen" evidence="9">
    <location>
        <position position="963"/>
    </location>
</feature>
<feature type="active site" description="Nucleophile" evidence="8">
    <location>
        <position position="962"/>
    </location>
</feature>
<dbReference type="SUPFAM" id="SSF82171">
    <property type="entry name" value="DPP6 N-terminal domain-like"/>
    <property type="match status" value="1"/>
</dbReference>
<dbReference type="InterPro" id="IPR012393">
    <property type="entry name" value="Tricorn_protease"/>
</dbReference>
<keyword evidence="5 7" id="KW-0378">Hydrolase</keyword>
<dbReference type="SUPFAM" id="SSF50993">
    <property type="entry name" value="Peptidase/esterase 'gauge' domain"/>
    <property type="match status" value="1"/>
</dbReference>
<feature type="active site" description="Charge relay system" evidence="8">
    <location>
        <position position="1020"/>
    </location>
</feature>
<dbReference type="Pfam" id="PF26550">
    <property type="entry name" value="Tricorn_2nd"/>
    <property type="match status" value="1"/>
</dbReference>
<dbReference type="InterPro" id="IPR015943">
    <property type="entry name" value="WD40/YVTN_repeat-like_dom_sf"/>
</dbReference>
<feature type="region of interest" description="Disordered" evidence="10">
    <location>
        <begin position="1060"/>
        <end position="1082"/>
    </location>
</feature>
<dbReference type="RefSeq" id="WP_184785340.1">
    <property type="nucleotide sequence ID" value="NZ_BONT01000042.1"/>
</dbReference>
<reference evidence="12 13" key="1">
    <citation type="submission" date="2020-08" db="EMBL/GenBank/DDBJ databases">
        <title>Genomic Encyclopedia of Type Strains, Phase IV (KMG-IV): sequencing the most valuable type-strain genomes for metagenomic binning, comparative biology and taxonomic classification.</title>
        <authorList>
            <person name="Goeker M."/>
        </authorList>
    </citation>
    <scope>NUCLEOTIDE SEQUENCE [LARGE SCALE GENOMIC DNA]</scope>
    <source>
        <strain evidence="12 13">YIM 65646</strain>
    </source>
</reference>
<evidence type="ECO:0000256" key="10">
    <source>
        <dbReference type="SAM" id="MobiDB-lite"/>
    </source>
</evidence>
<evidence type="ECO:0000256" key="2">
    <source>
        <dbReference type="ARBA" id="ARBA00008524"/>
    </source>
</evidence>
<dbReference type="InterPro" id="IPR036034">
    <property type="entry name" value="PDZ_sf"/>
</dbReference>
<dbReference type="Pfam" id="PF14684">
    <property type="entry name" value="Tricorn_C1"/>
    <property type="match status" value="1"/>
</dbReference>
<evidence type="ECO:0000313" key="12">
    <source>
        <dbReference type="EMBL" id="MBB6032438.1"/>
    </source>
</evidence>
<dbReference type="Pfam" id="PF03572">
    <property type="entry name" value="Peptidase_S41"/>
    <property type="match status" value="1"/>
</dbReference>
<evidence type="ECO:0000256" key="6">
    <source>
        <dbReference type="ARBA" id="ARBA00022825"/>
    </source>
</evidence>
<dbReference type="CDD" id="cd07562">
    <property type="entry name" value="Peptidase_S41_TRI"/>
    <property type="match status" value="1"/>
</dbReference>
<comment type="function">
    <text evidence="7">Degrades oligopeptides.</text>
</comment>
<dbReference type="InterPro" id="IPR029414">
    <property type="entry name" value="Tricorn_PDZ"/>
</dbReference>
<dbReference type="Gene3D" id="3.30.750.44">
    <property type="match status" value="1"/>
</dbReference>
<protein>
    <recommendedName>
        <fullName evidence="7">Tricorn protease homolog</fullName>
        <ecNumber evidence="7">3.4.21.-</ecNumber>
    </recommendedName>
</protein>
<evidence type="ECO:0000256" key="4">
    <source>
        <dbReference type="ARBA" id="ARBA00022670"/>
    </source>
</evidence>
<comment type="similarity">
    <text evidence="2 7">Belongs to the peptidase S41B family.</text>
</comment>
<dbReference type="GO" id="GO:0008236">
    <property type="term" value="F:serine-type peptidase activity"/>
    <property type="evidence" value="ECO:0007669"/>
    <property type="project" value="UniProtKB-UniRule"/>
</dbReference>
<dbReference type="SUPFAM" id="SSF52096">
    <property type="entry name" value="ClpP/crotonase"/>
    <property type="match status" value="1"/>
</dbReference>
<keyword evidence="3 7" id="KW-0963">Cytoplasm</keyword>
<organism evidence="12 13">
    <name type="scientific">Phytomonospora endophytica</name>
    <dbReference type="NCBI Taxonomy" id="714109"/>
    <lineage>
        <taxon>Bacteria</taxon>
        <taxon>Bacillati</taxon>
        <taxon>Actinomycetota</taxon>
        <taxon>Actinomycetes</taxon>
        <taxon>Micromonosporales</taxon>
        <taxon>Micromonosporaceae</taxon>
        <taxon>Phytomonospora</taxon>
    </lineage>
</organism>
<gene>
    <name evidence="12" type="ORF">HNR73_000280</name>
</gene>
<dbReference type="Gene3D" id="2.30.42.10">
    <property type="match status" value="1"/>
</dbReference>
<dbReference type="Pfam" id="PF14685">
    <property type="entry name" value="PDZ_Tricorn"/>
    <property type="match status" value="1"/>
</dbReference>
<feature type="active site" description="Charge relay system" evidence="8">
    <location>
        <position position="742"/>
    </location>
</feature>
<dbReference type="Proteomes" id="UP000548476">
    <property type="component" value="Unassembled WGS sequence"/>
</dbReference>
<dbReference type="PIRSF" id="PIRSF036421">
    <property type="entry name" value="Tricorn_protease"/>
    <property type="match status" value="1"/>
</dbReference>
<dbReference type="PANTHER" id="PTHR43253">
    <property type="entry name" value="TRICORN PROTEASE HOMOLOG 2-RELATED"/>
    <property type="match status" value="1"/>
</dbReference>
<dbReference type="PANTHER" id="PTHR43253:SF1">
    <property type="entry name" value="TRICORN PROTEASE HOMOLOG 2-RELATED"/>
    <property type="match status" value="1"/>
</dbReference>
<dbReference type="SMART" id="SM00245">
    <property type="entry name" value="TSPc"/>
    <property type="match status" value="1"/>
</dbReference>
<dbReference type="GO" id="GO:0005737">
    <property type="term" value="C:cytoplasm"/>
    <property type="evidence" value="ECO:0007669"/>
    <property type="project" value="UniProtKB-SubCell"/>
</dbReference>
<dbReference type="InterPro" id="IPR029045">
    <property type="entry name" value="ClpP/crotonase-like_dom_sf"/>
</dbReference>
<dbReference type="GO" id="GO:0006508">
    <property type="term" value="P:proteolysis"/>
    <property type="evidence" value="ECO:0007669"/>
    <property type="project" value="UniProtKB-UniRule"/>
</dbReference>
<dbReference type="PROSITE" id="PS50106">
    <property type="entry name" value="PDZ"/>
    <property type="match status" value="1"/>
</dbReference>
<dbReference type="SMART" id="SM00228">
    <property type="entry name" value="PDZ"/>
    <property type="match status" value="1"/>
</dbReference>
<keyword evidence="4 7" id="KW-0645">Protease</keyword>
<evidence type="ECO:0000313" key="13">
    <source>
        <dbReference type="Proteomes" id="UP000548476"/>
    </source>
</evidence>
<dbReference type="AlphaFoldDB" id="A0A841FF18"/>
<dbReference type="EC" id="3.4.21.-" evidence="7"/>
<feature type="region of interest" description="Disordered" evidence="10">
    <location>
        <begin position="522"/>
        <end position="553"/>
    </location>
</feature>
<dbReference type="Pfam" id="PF26549">
    <property type="entry name" value="Tricorn_N"/>
    <property type="match status" value="1"/>
</dbReference>
<dbReference type="Gene3D" id="2.130.10.10">
    <property type="entry name" value="YVTN repeat-like/Quinoprotein amine dehydrogenase"/>
    <property type="match status" value="1"/>
</dbReference>
<dbReference type="InterPro" id="IPR001478">
    <property type="entry name" value="PDZ"/>
</dbReference>
<dbReference type="SUPFAM" id="SSF50156">
    <property type="entry name" value="PDZ domain-like"/>
    <property type="match status" value="1"/>
</dbReference>
<feature type="domain" description="PDZ" evidence="11">
    <location>
        <begin position="758"/>
        <end position="838"/>
    </location>
</feature>
<evidence type="ECO:0000256" key="5">
    <source>
        <dbReference type="ARBA" id="ARBA00022801"/>
    </source>
</evidence>
<dbReference type="InterPro" id="IPR005151">
    <property type="entry name" value="Tail-specific_protease"/>
</dbReference>
<dbReference type="SUPFAM" id="SSF69304">
    <property type="entry name" value="Tricorn protease N-terminal domain"/>
    <property type="match status" value="1"/>
</dbReference>
<accession>A0A841FF18</accession>
<proteinExistence type="inferred from homology"/>
<comment type="subcellular location">
    <subcellularLocation>
        <location evidence="1 7">Cytoplasm</location>
    </subcellularLocation>
</comment>
<dbReference type="Gene3D" id="3.90.226.10">
    <property type="entry name" value="2-enoyl-CoA Hydratase, Chain A, domain 1"/>
    <property type="match status" value="1"/>
</dbReference>
<keyword evidence="13" id="KW-1185">Reference proteome</keyword>
<evidence type="ECO:0000256" key="3">
    <source>
        <dbReference type="ARBA" id="ARBA00022490"/>
    </source>
</evidence>